<evidence type="ECO:0000259" key="5">
    <source>
        <dbReference type="PROSITE" id="PS50977"/>
    </source>
</evidence>
<evidence type="ECO:0000313" key="6">
    <source>
        <dbReference type="EMBL" id="ROO90692.1"/>
    </source>
</evidence>
<evidence type="ECO:0000256" key="3">
    <source>
        <dbReference type="ARBA" id="ARBA00023163"/>
    </source>
</evidence>
<name>A0A3N1DAZ2_9ACTN</name>
<dbReference type="PRINTS" id="PR00455">
    <property type="entry name" value="HTHTETR"/>
</dbReference>
<evidence type="ECO:0000256" key="2">
    <source>
        <dbReference type="ARBA" id="ARBA00023125"/>
    </source>
</evidence>
<dbReference type="Gene3D" id="1.10.10.60">
    <property type="entry name" value="Homeodomain-like"/>
    <property type="match status" value="1"/>
</dbReference>
<dbReference type="EMBL" id="RJKE01000001">
    <property type="protein sequence ID" value="ROO90692.1"/>
    <property type="molecule type" value="Genomic_DNA"/>
</dbReference>
<proteinExistence type="predicted"/>
<reference evidence="6 7" key="1">
    <citation type="submission" date="2018-11" db="EMBL/GenBank/DDBJ databases">
        <title>Sequencing the genomes of 1000 actinobacteria strains.</title>
        <authorList>
            <person name="Klenk H.-P."/>
        </authorList>
    </citation>
    <scope>NUCLEOTIDE SEQUENCE [LARGE SCALE GENOMIC DNA]</scope>
    <source>
        <strain evidence="6 7">DSM 44254</strain>
    </source>
</reference>
<keyword evidence="3" id="KW-0804">Transcription</keyword>
<keyword evidence="7" id="KW-1185">Reference proteome</keyword>
<dbReference type="OrthoDB" id="155497at2"/>
<gene>
    <name evidence="6" type="ORF">EDD29_8429</name>
</gene>
<dbReference type="GO" id="GO:0000976">
    <property type="term" value="F:transcription cis-regulatory region binding"/>
    <property type="evidence" value="ECO:0007669"/>
    <property type="project" value="TreeGrafter"/>
</dbReference>
<dbReference type="PROSITE" id="PS50977">
    <property type="entry name" value="HTH_TETR_2"/>
    <property type="match status" value="1"/>
</dbReference>
<dbReference type="PANTHER" id="PTHR30055">
    <property type="entry name" value="HTH-TYPE TRANSCRIPTIONAL REGULATOR RUTR"/>
    <property type="match status" value="1"/>
</dbReference>
<feature type="DNA-binding region" description="H-T-H motif" evidence="4">
    <location>
        <begin position="36"/>
        <end position="55"/>
    </location>
</feature>
<dbReference type="GO" id="GO:0003700">
    <property type="term" value="F:DNA-binding transcription factor activity"/>
    <property type="evidence" value="ECO:0007669"/>
    <property type="project" value="TreeGrafter"/>
</dbReference>
<organism evidence="6 7">
    <name type="scientific">Actinocorallia herbida</name>
    <dbReference type="NCBI Taxonomy" id="58109"/>
    <lineage>
        <taxon>Bacteria</taxon>
        <taxon>Bacillati</taxon>
        <taxon>Actinomycetota</taxon>
        <taxon>Actinomycetes</taxon>
        <taxon>Streptosporangiales</taxon>
        <taxon>Thermomonosporaceae</taxon>
        <taxon>Actinocorallia</taxon>
    </lineage>
</organism>
<evidence type="ECO:0000256" key="4">
    <source>
        <dbReference type="PROSITE-ProRule" id="PRU00335"/>
    </source>
</evidence>
<dbReference type="InterPro" id="IPR001647">
    <property type="entry name" value="HTH_TetR"/>
</dbReference>
<evidence type="ECO:0000256" key="1">
    <source>
        <dbReference type="ARBA" id="ARBA00023015"/>
    </source>
</evidence>
<evidence type="ECO:0000313" key="7">
    <source>
        <dbReference type="Proteomes" id="UP000272400"/>
    </source>
</evidence>
<dbReference type="PANTHER" id="PTHR30055:SF234">
    <property type="entry name" value="HTH-TYPE TRANSCRIPTIONAL REGULATOR BETI"/>
    <property type="match status" value="1"/>
</dbReference>
<keyword evidence="1" id="KW-0805">Transcription regulation</keyword>
<comment type="caution">
    <text evidence="6">The sequence shown here is derived from an EMBL/GenBank/DDBJ whole genome shotgun (WGS) entry which is preliminary data.</text>
</comment>
<keyword evidence="2 4" id="KW-0238">DNA-binding</keyword>
<protein>
    <submittedName>
        <fullName evidence="6">TetR family transcriptional regulator</fullName>
    </submittedName>
</protein>
<dbReference type="Gene3D" id="1.10.357.10">
    <property type="entry name" value="Tetracycline Repressor, domain 2"/>
    <property type="match status" value="1"/>
</dbReference>
<dbReference type="Proteomes" id="UP000272400">
    <property type="component" value="Unassembled WGS sequence"/>
</dbReference>
<dbReference type="InterPro" id="IPR050109">
    <property type="entry name" value="HTH-type_TetR-like_transc_reg"/>
</dbReference>
<dbReference type="SUPFAM" id="SSF46689">
    <property type="entry name" value="Homeodomain-like"/>
    <property type="match status" value="1"/>
</dbReference>
<dbReference type="Pfam" id="PF00440">
    <property type="entry name" value="TetR_N"/>
    <property type="match status" value="1"/>
</dbReference>
<accession>A0A3N1DAZ2</accession>
<sequence>MRHEPGLRERKKRETRQLISDIATGLFLERGFDEVTVVEVAAVANVSAKTVFNYFPRKEDLFLDRFPDLLERVASAVRERPEGATPLKALKDEYLLMLEERDPVTGFGDERLTAFRQVIHNSPALQGRVREVVQELEDLLAVLFAEAYGEEADDPDVRMAALTTVGVLRTVNWASARMIAAGESGDALADHLRDLAERLFARLERALDAR</sequence>
<dbReference type="AlphaFoldDB" id="A0A3N1DAZ2"/>
<dbReference type="RefSeq" id="WP_123669613.1">
    <property type="nucleotide sequence ID" value="NZ_RJKE01000001.1"/>
</dbReference>
<feature type="domain" description="HTH tetR-type" evidence="5">
    <location>
        <begin position="13"/>
        <end position="73"/>
    </location>
</feature>
<dbReference type="InterPro" id="IPR009057">
    <property type="entry name" value="Homeodomain-like_sf"/>
</dbReference>